<feature type="region of interest" description="Disordered" evidence="1">
    <location>
        <begin position="1"/>
        <end position="43"/>
    </location>
</feature>
<feature type="compositionally biased region" description="Low complexity" evidence="1">
    <location>
        <begin position="190"/>
        <end position="210"/>
    </location>
</feature>
<dbReference type="AlphaFoldDB" id="A0AAD7BSG6"/>
<gene>
    <name evidence="3" type="ORF">FB45DRAFT_1029139</name>
</gene>
<sequence>MHTGASWRRGPQLSDFPDGLSVSQRRHTHDGPVSASAHRSSYPPTGLRLRRYSQCAFSQLHSLFLTILFTATLVAGHVAINPPTAGNPAVECEPFNITWTDGAPPYQIMVLFYPGDGLPASTLAQFDGVMGHSQEWTVNAIANEALAFLILDANRYPNETQTFRVAQGLGASCLTVSSSEGTAPGSSTFLPGSSSLPASLTPSPSTSALGHPGSTSDTLPSPHKRKSPIGPVVGGVLGGLIVLVLIWWCIRRRSKTRLRIREGLLFNPSPSPIPPLDAEQVGELRTDSTLALDRPAPPAVIETQAAMLEKANASVSAVRVPVVTSPVGRSGSNSATGAPLQAVVARLALVEAALTARAEDLPPDYSPG</sequence>
<keyword evidence="4" id="KW-1185">Reference proteome</keyword>
<keyword evidence="2" id="KW-0472">Membrane</keyword>
<dbReference type="EMBL" id="JARKIF010000010">
    <property type="protein sequence ID" value="KAJ7629095.1"/>
    <property type="molecule type" value="Genomic_DNA"/>
</dbReference>
<evidence type="ECO:0000313" key="3">
    <source>
        <dbReference type="EMBL" id="KAJ7629095.1"/>
    </source>
</evidence>
<dbReference type="Proteomes" id="UP001221142">
    <property type="component" value="Unassembled WGS sequence"/>
</dbReference>
<organism evidence="3 4">
    <name type="scientific">Roridomyces roridus</name>
    <dbReference type="NCBI Taxonomy" id="1738132"/>
    <lineage>
        <taxon>Eukaryota</taxon>
        <taxon>Fungi</taxon>
        <taxon>Dikarya</taxon>
        <taxon>Basidiomycota</taxon>
        <taxon>Agaricomycotina</taxon>
        <taxon>Agaricomycetes</taxon>
        <taxon>Agaricomycetidae</taxon>
        <taxon>Agaricales</taxon>
        <taxon>Marasmiineae</taxon>
        <taxon>Mycenaceae</taxon>
        <taxon>Roridomyces</taxon>
    </lineage>
</organism>
<reference evidence="3" key="1">
    <citation type="submission" date="2023-03" db="EMBL/GenBank/DDBJ databases">
        <title>Massive genome expansion in bonnet fungi (Mycena s.s.) driven by repeated elements and novel gene families across ecological guilds.</title>
        <authorList>
            <consortium name="Lawrence Berkeley National Laboratory"/>
            <person name="Harder C.B."/>
            <person name="Miyauchi S."/>
            <person name="Viragh M."/>
            <person name="Kuo A."/>
            <person name="Thoen E."/>
            <person name="Andreopoulos B."/>
            <person name="Lu D."/>
            <person name="Skrede I."/>
            <person name="Drula E."/>
            <person name="Henrissat B."/>
            <person name="Morin E."/>
            <person name="Kohler A."/>
            <person name="Barry K."/>
            <person name="LaButti K."/>
            <person name="Morin E."/>
            <person name="Salamov A."/>
            <person name="Lipzen A."/>
            <person name="Mereny Z."/>
            <person name="Hegedus B."/>
            <person name="Baldrian P."/>
            <person name="Stursova M."/>
            <person name="Weitz H."/>
            <person name="Taylor A."/>
            <person name="Grigoriev I.V."/>
            <person name="Nagy L.G."/>
            <person name="Martin F."/>
            <person name="Kauserud H."/>
        </authorList>
    </citation>
    <scope>NUCLEOTIDE SEQUENCE</scope>
    <source>
        <strain evidence="3">9284</strain>
    </source>
</reference>
<protein>
    <submittedName>
        <fullName evidence="3">Uncharacterized protein</fullName>
    </submittedName>
</protein>
<accession>A0AAD7BSG6</accession>
<evidence type="ECO:0000256" key="2">
    <source>
        <dbReference type="SAM" id="Phobius"/>
    </source>
</evidence>
<feature type="region of interest" description="Disordered" evidence="1">
    <location>
        <begin position="184"/>
        <end position="228"/>
    </location>
</feature>
<evidence type="ECO:0000313" key="4">
    <source>
        <dbReference type="Proteomes" id="UP001221142"/>
    </source>
</evidence>
<keyword evidence="2" id="KW-0812">Transmembrane</keyword>
<name>A0AAD7BSG6_9AGAR</name>
<comment type="caution">
    <text evidence="3">The sequence shown here is derived from an EMBL/GenBank/DDBJ whole genome shotgun (WGS) entry which is preliminary data.</text>
</comment>
<keyword evidence="2" id="KW-1133">Transmembrane helix</keyword>
<evidence type="ECO:0000256" key="1">
    <source>
        <dbReference type="SAM" id="MobiDB-lite"/>
    </source>
</evidence>
<proteinExistence type="predicted"/>
<feature type="transmembrane region" description="Helical" evidence="2">
    <location>
        <begin position="229"/>
        <end position="250"/>
    </location>
</feature>
<feature type="transmembrane region" description="Helical" evidence="2">
    <location>
        <begin position="60"/>
        <end position="80"/>
    </location>
</feature>